<dbReference type="SUPFAM" id="SSF49879">
    <property type="entry name" value="SMAD/FHA domain"/>
    <property type="match status" value="1"/>
</dbReference>
<organism evidence="1">
    <name type="scientific">marine sediment metagenome</name>
    <dbReference type="NCBI Taxonomy" id="412755"/>
    <lineage>
        <taxon>unclassified sequences</taxon>
        <taxon>metagenomes</taxon>
        <taxon>ecological metagenomes</taxon>
    </lineage>
</organism>
<name>X1N097_9ZZZZ</name>
<comment type="caution">
    <text evidence="1">The sequence shown here is derived from an EMBL/GenBank/DDBJ whole genome shotgun (WGS) entry which is preliminary data.</text>
</comment>
<gene>
    <name evidence="1" type="ORF">S06H3_22147</name>
</gene>
<protein>
    <recommendedName>
        <fullName evidence="2">FHA domain-containing protein</fullName>
    </recommendedName>
</protein>
<proteinExistence type="predicted"/>
<dbReference type="AlphaFoldDB" id="X1N097"/>
<reference evidence="1" key="1">
    <citation type="journal article" date="2014" name="Front. Microbiol.">
        <title>High frequency of phylogenetically diverse reductive dehalogenase-homologous genes in deep subseafloor sedimentary metagenomes.</title>
        <authorList>
            <person name="Kawai M."/>
            <person name="Futagami T."/>
            <person name="Toyoda A."/>
            <person name="Takaki Y."/>
            <person name="Nishi S."/>
            <person name="Hori S."/>
            <person name="Arai W."/>
            <person name="Tsubouchi T."/>
            <person name="Morono Y."/>
            <person name="Uchiyama I."/>
            <person name="Ito T."/>
            <person name="Fujiyama A."/>
            <person name="Inagaki F."/>
            <person name="Takami H."/>
        </authorList>
    </citation>
    <scope>NUCLEOTIDE SEQUENCE</scope>
    <source>
        <strain evidence="1">Expedition CK06-06</strain>
    </source>
</reference>
<dbReference type="CDD" id="cd00060">
    <property type="entry name" value="FHA"/>
    <property type="match status" value="1"/>
</dbReference>
<dbReference type="InterPro" id="IPR008984">
    <property type="entry name" value="SMAD_FHA_dom_sf"/>
</dbReference>
<dbReference type="EMBL" id="BARV01011774">
    <property type="protein sequence ID" value="GAI12004.1"/>
    <property type="molecule type" value="Genomic_DNA"/>
</dbReference>
<accession>X1N097</accession>
<evidence type="ECO:0008006" key="2">
    <source>
        <dbReference type="Google" id="ProtNLM"/>
    </source>
</evidence>
<sequence>MVNSQVYLVFSEKNQMFAISCPATVGSDRTSDVVLEHPYPEPIQVSITESDGKYQAKIQSGSFKVKSKIGIFPITVWTTINGKPLKTGMPLEEGDCLKIGENMYWFTLNANNPPV</sequence>
<evidence type="ECO:0000313" key="1">
    <source>
        <dbReference type="EMBL" id="GAI12004.1"/>
    </source>
</evidence>